<evidence type="ECO:0000256" key="4">
    <source>
        <dbReference type="ARBA" id="ARBA00022837"/>
    </source>
</evidence>
<name>A0A4Q6XPI4_9SPHI</name>
<dbReference type="CDD" id="cd16143">
    <property type="entry name" value="ARS_like"/>
    <property type="match status" value="1"/>
</dbReference>
<feature type="chain" id="PRO_5020943264" description="Sulfatase N-terminal domain-containing protein" evidence="5">
    <location>
        <begin position="21"/>
        <end position="503"/>
    </location>
</feature>
<proteinExistence type="inferred from homology"/>
<evidence type="ECO:0000256" key="2">
    <source>
        <dbReference type="ARBA" id="ARBA00022723"/>
    </source>
</evidence>
<dbReference type="InterPro" id="IPR024607">
    <property type="entry name" value="Sulfatase_CS"/>
</dbReference>
<feature type="domain" description="Sulfatase N-terminal" evidence="6">
    <location>
        <begin position="30"/>
        <end position="381"/>
    </location>
</feature>
<comment type="caution">
    <text evidence="7">The sequence shown here is derived from an EMBL/GenBank/DDBJ whole genome shotgun (WGS) entry which is preliminary data.</text>
</comment>
<feature type="signal peptide" evidence="5">
    <location>
        <begin position="1"/>
        <end position="20"/>
    </location>
</feature>
<dbReference type="GO" id="GO:0046872">
    <property type="term" value="F:metal ion binding"/>
    <property type="evidence" value="ECO:0007669"/>
    <property type="project" value="UniProtKB-KW"/>
</dbReference>
<reference evidence="7 8" key="1">
    <citation type="submission" date="2019-02" db="EMBL/GenBank/DDBJ databases">
        <authorList>
            <person name="Li Y."/>
        </authorList>
    </citation>
    <scope>NUCLEOTIDE SEQUENCE [LARGE SCALE GENOMIC DNA]</scope>
    <source>
        <strain evidence="7 8">30C10-4-7</strain>
    </source>
</reference>
<protein>
    <recommendedName>
        <fullName evidence="6">Sulfatase N-terminal domain-containing protein</fullName>
    </recommendedName>
</protein>
<dbReference type="Gene3D" id="3.40.720.10">
    <property type="entry name" value="Alkaline Phosphatase, subunit A"/>
    <property type="match status" value="1"/>
</dbReference>
<keyword evidence="5" id="KW-0732">Signal</keyword>
<dbReference type="Pfam" id="PF00884">
    <property type="entry name" value="Sulfatase"/>
    <property type="match status" value="1"/>
</dbReference>
<dbReference type="PROSITE" id="PS00523">
    <property type="entry name" value="SULFATASE_1"/>
    <property type="match status" value="1"/>
</dbReference>
<dbReference type="InterPro" id="IPR017850">
    <property type="entry name" value="Alkaline_phosphatase_core_sf"/>
</dbReference>
<dbReference type="RefSeq" id="WP_130142887.1">
    <property type="nucleotide sequence ID" value="NZ_SGIT01000004.1"/>
</dbReference>
<accession>A0A4Q6XPI4</accession>
<evidence type="ECO:0000256" key="1">
    <source>
        <dbReference type="ARBA" id="ARBA00008779"/>
    </source>
</evidence>
<dbReference type="Proteomes" id="UP000292855">
    <property type="component" value="Unassembled WGS sequence"/>
</dbReference>
<dbReference type="InterPro" id="IPR050738">
    <property type="entry name" value="Sulfatase"/>
</dbReference>
<dbReference type="PROSITE" id="PS00149">
    <property type="entry name" value="SULFATASE_2"/>
    <property type="match status" value="1"/>
</dbReference>
<evidence type="ECO:0000313" key="7">
    <source>
        <dbReference type="EMBL" id="RZF58337.1"/>
    </source>
</evidence>
<keyword evidence="3" id="KW-0378">Hydrolase</keyword>
<dbReference type="Gene3D" id="3.30.1120.10">
    <property type="match status" value="1"/>
</dbReference>
<dbReference type="PANTHER" id="PTHR42693:SF53">
    <property type="entry name" value="ENDO-4-O-SULFATASE"/>
    <property type="match status" value="1"/>
</dbReference>
<comment type="similarity">
    <text evidence="1">Belongs to the sulfatase family.</text>
</comment>
<dbReference type="SUPFAM" id="SSF53649">
    <property type="entry name" value="Alkaline phosphatase-like"/>
    <property type="match status" value="1"/>
</dbReference>
<sequence>MNWKCIFLFCCISLSLPVMGCSQTAAPKKPNIVFFLADDLGYGDIGVNNPKSRIPTPNIDKLAGQGMRFTDAHCVGALCAPSRFGLLTGRDAASWKNFNNIEGEAWDCKTMPQMLKERGYYTSIVGKWHYGVLFEGEDGRWGYVNPISGRFPKPSDNWKLDAPTRLGPLDRGFDYFFGTPIQPGNKWYANMEGRTLVGNVILEEDKPVSDEFIHQDWLKQITDKAKEQIKIGASREEPFFLYFPINSPHKPIIPDEEFRGVTGIGKYGDFVHQVDWCVGEILKAVDDTGISDNTIFIFASDNGSFYYPGSRNSNREDEDELKINGHKANGIYKAGKGSSEEGGHRIPYIVRWPGHIKAGSVSNQLVSLADHFATFASITGYHLKETEALDSWDISPIWKGEVTNEKIDRTLFHLNGNPEVVAVRHGKWKLIPECYYKSRSKQDDEPERIRIPAQLYDLSSDPGEKENIHDLHPVIVKDLTDRLNLYQKAKHNAPHIKNGTIKL</sequence>
<dbReference type="GO" id="GO:0004065">
    <property type="term" value="F:arylsulfatase activity"/>
    <property type="evidence" value="ECO:0007669"/>
    <property type="project" value="TreeGrafter"/>
</dbReference>
<keyword evidence="4" id="KW-0106">Calcium</keyword>
<keyword evidence="8" id="KW-1185">Reference proteome</keyword>
<gene>
    <name evidence="7" type="ORF">EWE74_17125</name>
</gene>
<evidence type="ECO:0000256" key="5">
    <source>
        <dbReference type="SAM" id="SignalP"/>
    </source>
</evidence>
<organism evidence="7 8">
    <name type="scientific">Sphingobacterium corticibacterium</name>
    <dbReference type="NCBI Taxonomy" id="2484746"/>
    <lineage>
        <taxon>Bacteria</taxon>
        <taxon>Pseudomonadati</taxon>
        <taxon>Bacteroidota</taxon>
        <taxon>Sphingobacteriia</taxon>
        <taxon>Sphingobacteriales</taxon>
        <taxon>Sphingobacteriaceae</taxon>
        <taxon>Sphingobacterium</taxon>
    </lineage>
</organism>
<evidence type="ECO:0000259" key="6">
    <source>
        <dbReference type="Pfam" id="PF00884"/>
    </source>
</evidence>
<dbReference type="AlphaFoldDB" id="A0A4Q6XPI4"/>
<dbReference type="PANTHER" id="PTHR42693">
    <property type="entry name" value="ARYLSULFATASE FAMILY MEMBER"/>
    <property type="match status" value="1"/>
</dbReference>
<dbReference type="EMBL" id="SGIT01000004">
    <property type="protein sequence ID" value="RZF58337.1"/>
    <property type="molecule type" value="Genomic_DNA"/>
</dbReference>
<evidence type="ECO:0000313" key="8">
    <source>
        <dbReference type="Proteomes" id="UP000292855"/>
    </source>
</evidence>
<evidence type="ECO:0000256" key="3">
    <source>
        <dbReference type="ARBA" id="ARBA00022801"/>
    </source>
</evidence>
<keyword evidence="2" id="KW-0479">Metal-binding</keyword>
<dbReference type="OrthoDB" id="9764377at2"/>
<dbReference type="InterPro" id="IPR000917">
    <property type="entry name" value="Sulfatase_N"/>
</dbReference>